<dbReference type="GO" id="GO:0034650">
    <property type="term" value="P:cortisol metabolic process"/>
    <property type="evidence" value="ECO:0007669"/>
    <property type="project" value="TreeGrafter"/>
</dbReference>
<evidence type="ECO:0000313" key="23">
    <source>
        <dbReference type="EMBL" id="OXB65629.1"/>
    </source>
</evidence>
<keyword evidence="9" id="KW-0999">Mitochondrion inner membrane</keyword>
<dbReference type="CDD" id="cd20643">
    <property type="entry name" value="CYP11A1"/>
    <property type="match status" value="1"/>
</dbReference>
<protein>
    <recommendedName>
        <fullName evidence="5 22">Cholesterol side-chain cleavage enzyme, mitochondrial</fullName>
        <ecNumber evidence="4 22">1.14.15.6</ecNumber>
    </recommendedName>
    <alternativeName>
        <fullName evidence="22">Cholesterol desmolase</fullName>
    </alternativeName>
</protein>
<evidence type="ECO:0000256" key="14">
    <source>
        <dbReference type="ARBA" id="ARBA00023098"/>
    </source>
</evidence>
<dbReference type="GO" id="GO:0006700">
    <property type="term" value="P:C21-steroid hormone biosynthetic process"/>
    <property type="evidence" value="ECO:0007669"/>
    <property type="project" value="TreeGrafter"/>
</dbReference>
<keyword evidence="12 20" id="KW-0408">Iron</keyword>
<dbReference type="InterPro" id="IPR001128">
    <property type="entry name" value="Cyt_P450"/>
</dbReference>
<comment type="pathway">
    <text evidence="2 22">Lipid metabolism; C21-steroid hormone metabolism.</text>
</comment>
<keyword evidence="6 22" id="KW-0153">Cholesterol metabolism</keyword>
<dbReference type="Proteomes" id="UP000198323">
    <property type="component" value="Unassembled WGS sequence"/>
</dbReference>
<evidence type="ECO:0000256" key="2">
    <source>
        <dbReference type="ARBA" id="ARBA00005108"/>
    </source>
</evidence>
<evidence type="ECO:0000256" key="9">
    <source>
        <dbReference type="ARBA" id="ARBA00022792"/>
    </source>
</evidence>
<dbReference type="InterPro" id="IPR050479">
    <property type="entry name" value="CYP11_CYP27_families"/>
</dbReference>
<keyword evidence="18 22" id="KW-0753">Steroid metabolism</keyword>
<evidence type="ECO:0000256" key="17">
    <source>
        <dbReference type="ARBA" id="ARBA00023166"/>
    </source>
</evidence>
<dbReference type="InterPro" id="IPR036396">
    <property type="entry name" value="Cyt_P450_sf"/>
</dbReference>
<evidence type="ECO:0000256" key="15">
    <source>
        <dbReference type="ARBA" id="ARBA00023128"/>
    </source>
</evidence>
<dbReference type="PRINTS" id="PR00463">
    <property type="entry name" value="EP450I"/>
</dbReference>
<keyword evidence="7 20" id="KW-0349">Heme</keyword>
<evidence type="ECO:0000256" key="22">
    <source>
        <dbReference type="RuleBase" id="RU364077"/>
    </source>
</evidence>
<gene>
    <name evidence="23" type="ORF">ASZ78_014608</name>
</gene>
<keyword evidence="19 22" id="KW-0755">Steroidogenesis</keyword>
<evidence type="ECO:0000313" key="24">
    <source>
        <dbReference type="Proteomes" id="UP000198323"/>
    </source>
</evidence>
<dbReference type="OrthoDB" id="3945418at2759"/>
<keyword evidence="10 22" id="KW-0809">Transit peptide</keyword>
<dbReference type="GO" id="GO:0008386">
    <property type="term" value="F:cholesterol monooxygenase (side-chain-cleaving) activity"/>
    <property type="evidence" value="ECO:0007669"/>
    <property type="project" value="UniProtKB-EC"/>
</dbReference>
<dbReference type="PANTHER" id="PTHR24279:SF3">
    <property type="entry name" value="CHOLESTEROL SIDE-CHAIN CLEAVAGE ENZYME, MITOCHONDRIAL"/>
    <property type="match status" value="1"/>
</dbReference>
<dbReference type="PROSITE" id="PS00086">
    <property type="entry name" value="CYTOCHROME_P450"/>
    <property type="match status" value="1"/>
</dbReference>
<accession>A0A226NE80</accession>
<dbReference type="Pfam" id="PF00067">
    <property type="entry name" value="p450"/>
    <property type="match status" value="2"/>
</dbReference>
<evidence type="ECO:0000256" key="21">
    <source>
        <dbReference type="RuleBase" id="RU000461"/>
    </source>
</evidence>
<evidence type="ECO:0000256" key="6">
    <source>
        <dbReference type="ARBA" id="ARBA00022548"/>
    </source>
</evidence>
<comment type="subcellular location">
    <subcellularLocation>
        <location evidence="22">Mitochondrion inner membrane</location>
        <topology evidence="22">Peripheral membrane protein</topology>
    </subcellularLocation>
    <text evidence="22">Localizes to the matrix side of the mitochondrion inner membrane.</text>
</comment>
<evidence type="ECO:0000256" key="5">
    <source>
        <dbReference type="ARBA" id="ARBA00019844"/>
    </source>
</evidence>
<proteinExistence type="inferred from homology"/>
<evidence type="ECO:0000256" key="4">
    <source>
        <dbReference type="ARBA" id="ARBA00012764"/>
    </source>
</evidence>
<organism evidence="23 24">
    <name type="scientific">Callipepla squamata</name>
    <name type="common">Scaled quail</name>
    <dbReference type="NCBI Taxonomy" id="9009"/>
    <lineage>
        <taxon>Eukaryota</taxon>
        <taxon>Metazoa</taxon>
        <taxon>Chordata</taxon>
        <taxon>Craniata</taxon>
        <taxon>Vertebrata</taxon>
        <taxon>Euteleostomi</taxon>
        <taxon>Archelosauria</taxon>
        <taxon>Archosauria</taxon>
        <taxon>Dinosauria</taxon>
        <taxon>Saurischia</taxon>
        <taxon>Theropoda</taxon>
        <taxon>Coelurosauria</taxon>
        <taxon>Aves</taxon>
        <taxon>Neognathae</taxon>
        <taxon>Galloanserae</taxon>
        <taxon>Galliformes</taxon>
        <taxon>Odontophoridae</taxon>
        <taxon>Callipepla</taxon>
    </lineage>
</organism>
<evidence type="ECO:0000256" key="19">
    <source>
        <dbReference type="ARBA" id="ARBA00023250"/>
    </source>
</evidence>
<keyword evidence="15 22" id="KW-0496">Mitochondrion</keyword>
<dbReference type="GO" id="GO:0020037">
    <property type="term" value="F:heme binding"/>
    <property type="evidence" value="ECO:0007669"/>
    <property type="project" value="InterPro"/>
</dbReference>
<evidence type="ECO:0000256" key="13">
    <source>
        <dbReference type="ARBA" id="ARBA00023033"/>
    </source>
</evidence>
<evidence type="ECO:0000256" key="16">
    <source>
        <dbReference type="ARBA" id="ARBA00023136"/>
    </source>
</evidence>
<keyword evidence="24" id="KW-1185">Reference proteome</keyword>
<keyword evidence="17 22" id="KW-1207">Sterol metabolism</keyword>
<name>A0A226NE80_CALSU</name>
<comment type="caution">
    <text evidence="23">The sequence shown here is derived from an EMBL/GenBank/DDBJ whole genome shotgun (WGS) entry which is preliminary data.</text>
</comment>
<dbReference type="SUPFAM" id="SSF48264">
    <property type="entry name" value="Cytochrome P450"/>
    <property type="match status" value="1"/>
</dbReference>
<dbReference type="Gene3D" id="1.10.630.10">
    <property type="entry name" value="Cytochrome P450"/>
    <property type="match status" value="1"/>
</dbReference>
<reference evidence="23 24" key="1">
    <citation type="submission" date="2016-07" db="EMBL/GenBank/DDBJ databases">
        <title>Disparate Historic Effective Population Sizes Predicted by Modern Levels of Genome Diversity for the Scaled Quail (Callipepla squamata) and the Northern Bobwhite (Colinus virginianus): Inferences from First and Second Generation Draft Genome Assemblies for Sympatric New World Quail.</title>
        <authorList>
            <person name="Oldeschulte D.L."/>
            <person name="Halley Y.A."/>
            <person name="Bhattarai E.K."/>
            <person name="Brashear W.A."/>
            <person name="Hill J."/>
            <person name="Metz R.P."/>
            <person name="Johnson C.D."/>
            <person name="Rollins D."/>
            <person name="Peterson M.J."/>
            <person name="Bickhart D.M."/>
            <person name="Decker J.E."/>
            <person name="Seabury C.M."/>
        </authorList>
    </citation>
    <scope>NUCLEOTIDE SEQUENCE [LARGE SCALE GENOMIC DNA]</scope>
    <source>
        <strain evidence="23 24">Texas</strain>
        <tissue evidence="23">Leg muscle</tissue>
    </source>
</reference>
<evidence type="ECO:0000256" key="20">
    <source>
        <dbReference type="PIRSR" id="PIRSR602401-1"/>
    </source>
</evidence>
<dbReference type="InterPro" id="IPR017972">
    <property type="entry name" value="Cyt_P450_CS"/>
</dbReference>
<keyword evidence="14 22" id="KW-0443">Lipid metabolism</keyword>
<keyword evidence="11 21" id="KW-0560">Oxidoreductase</keyword>
<evidence type="ECO:0000256" key="10">
    <source>
        <dbReference type="ARBA" id="ARBA00022946"/>
    </source>
</evidence>
<comment type="cofactor">
    <cofactor evidence="1 20 22">
        <name>heme</name>
        <dbReference type="ChEBI" id="CHEBI:30413"/>
    </cofactor>
</comment>
<feature type="non-terminal residue" evidence="23">
    <location>
        <position position="1"/>
    </location>
</feature>
<evidence type="ECO:0000256" key="3">
    <source>
        <dbReference type="ARBA" id="ARBA00010617"/>
    </source>
</evidence>
<dbReference type="STRING" id="9009.A0A226NE80"/>
<feature type="binding site" description="axial binding residue" evidence="20">
    <location>
        <position position="491"/>
    </location>
    <ligand>
        <name>heme</name>
        <dbReference type="ChEBI" id="CHEBI:30413"/>
    </ligand>
    <ligandPart>
        <name>Fe</name>
        <dbReference type="ChEBI" id="CHEBI:18248"/>
    </ligandPart>
</feature>
<evidence type="ECO:0000256" key="11">
    <source>
        <dbReference type="ARBA" id="ARBA00023002"/>
    </source>
</evidence>
<comment type="function">
    <text evidence="22">A cytochrome P450 monooxygenase that catalyzes the side-chain hydroxylation and cleavage of cholesterol to pregnenolone, the precursor of most steroid hormones. Catalyzes three sequential oxidation reactions of cholesterol, namely the hydroxylation at C22 followed with the hydroxylation at C20 to yield 20R,22R-hydroxycholesterol that is further cleaved between C20 and C22 to yield the C21-steroid pregnenolone and 4-methylpentanal. Mechanistically, uses molecular oxygen inserting one oxygen atom into a substrate and reducing the second into a water molecule. Two electrons are provided by NADPH via a two-protein mitochondrial transfer system comprising flavoprotein FDXR (adrenodoxin/ferredoxin reductase) and nonheme iron-sulfur protein FDX1 or FDX2 (adrenodoxin/ferredoxin).</text>
</comment>
<keyword evidence="13 21" id="KW-0503">Monooxygenase</keyword>
<comment type="catalytic activity">
    <reaction evidence="22">
        <text>6 reduced [adrenodoxin] + cholesterol + 3 O2 + 6 H(+) = 4-methylpentanal + pregnenolone + 6 oxidized [adrenodoxin] + 4 H2O</text>
        <dbReference type="Rhea" id="RHEA:35739"/>
        <dbReference type="Rhea" id="RHEA-COMP:9998"/>
        <dbReference type="Rhea" id="RHEA-COMP:9999"/>
        <dbReference type="ChEBI" id="CHEBI:15377"/>
        <dbReference type="ChEBI" id="CHEBI:15378"/>
        <dbReference type="ChEBI" id="CHEBI:15379"/>
        <dbReference type="ChEBI" id="CHEBI:16113"/>
        <dbReference type="ChEBI" id="CHEBI:16581"/>
        <dbReference type="ChEBI" id="CHEBI:17998"/>
        <dbReference type="ChEBI" id="CHEBI:33737"/>
        <dbReference type="ChEBI" id="CHEBI:33738"/>
        <dbReference type="EC" id="1.14.15.6"/>
    </reaction>
</comment>
<dbReference type="GO" id="GO:0008203">
    <property type="term" value="P:cholesterol metabolic process"/>
    <property type="evidence" value="ECO:0007669"/>
    <property type="project" value="UniProtKB-KW"/>
</dbReference>
<evidence type="ECO:0000256" key="1">
    <source>
        <dbReference type="ARBA" id="ARBA00001971"/>
    </source>
</evidence>
<sequence length="547" mass="61770">GRGMGLVPAEVEAAGIVCAVTSGAALGLLCTQGSLQTIDPGNPAKVSPPGARPFDQVPGEWRAGWLNLYRFWQEGGFHNVHNIMASKFQRFGPIYREKLGVYESVNIISPRDAATLFKSEGMLPERFSVPPWVAYRDYRNKPYGVLLKTGEAWRSDRLTLNKEVLSPQVVDSFVPLLNQVSEDFVRRAQAQVQKSGWERWTADFSHELFRFALESVCHVLYGERLGLLQDFVDPEAQQFIDAVTLMFHTTSPMLYVPPALLRHLNAKTWRDHVHAWDAIFTQADKCIQNVYRDIRLQRRSTKEHTGILFSLLMQDKLPLDDIKASVTEMMAGGVDTVSNGQGVGSGNGMMCGAEPSSALLQTSMTLQWAMLELARSPGTQERLREEVLAAKQEAQGDRVKMLKSIRLLKATIKETLRLHPVAVTLQRYTTKEVILQDYRIPPKTLVQVGLYAMGRDPEVFPKPEQFNPERWLATGSKHFKGLSFGFGPRQCLGRRIAELEMQLFLMHILENFKIETKRAVEVGTKFDLILVPDKPIYLTLRPLQHQQ</sequence>
<dbReference type="EMBL" id="MCFN01000086">
    <property type="protein sequence ID" value="OXB65629.1"/>
    <property type="molecule type" value="Genomic_DNA"/>
</dbReference>
<keyword evidence="8 20" id="KW-0479">Metal-binding</keyword>
<comment type="similarity">
    <text evidence="3 21">Belongs to the cytochrome P450 family.</text>
</comment>
<evidence type="ECO:0000256" key="12">
    <source>
        <dbReference type="ARBA" id="ARBA00023004"/>
    </source>
</evidence>
<dbReference type="UniPathway" id="UPA00229"/>
<evidence type="ECO:0000256" key="8">
    <source>
        <dbReference type="ARBA" id="ARBA00022723"/>
    </source>
</evidence>
<dbReference type="InterPro" id="IPR002401">
    <property type="entry name" value="Cyt_P450_E_grp-I"/>
</dbReference>
<dbReference type="PANTHER" id="PTHR24279">
    <property type="entry name" value="CYTOCHROME P450"/>
    <property type="match status" value="1"/>
</dbReference>
<dbReference type="AlphaFoldDB" id="A0A226NE80"/>
<dbReference type="EC" id="1.14.15.6" evidence="4 22"/>
<keyword evidence="16 22" id="KW-0472">Membrane</keyword>
<dbReference type="GO" id="GO:0071375">
    <property type="term" value="P:cellular response to peptide hormone stimulus"/>
    <property type="evidence" value="ECO:0007669"/>
    <property type="project" value="TreeGrafter"/>
</dbReference>
<dbReference type="GO" id="GO:0005506">
    <property type="term" value="F:iron ion binding"/>
    <property type="evidence" value="ECO:0007669"/>
    <property type="project" value="InterPro"/>
</dbReference>
<evidence type="ECO:0000256" key="7">
    <source>
        <dbReference type="ARBA" id="ARBA00022617"/>
    </source>
</evidence>
<dbReference type="GO" id="GO:0006704">
    <property type="term" value="P:glucocorticoid biosynthetic process"/>
    <property type="evidence" value="ECO:0007669"/>
    <property type="project" value="TreeGrafter"/>
</dbReference>
<evidence type="ECO:0000256" key="18">
    <source>
        <dbReference type="ARBA" id="ARBA00023221"/>
    </source>
</evidence>
<dbReference type="PRINTS" id="PR00385">
    <property type="entry name" value="P450"/>
</dbReference>
<dbReference type="GO" id="GO:0005743">
    <property type="term" value="C:mitochondrial inner membrane"/>
    <property type="evidence" value="ECO:0007669"/>
    <property type="project" value="UniProtKB-SubCell"/>
</dbReference>